<keyword evidence="2" id="KW-1185">Reference proteome</keyword>
<accession>A0A9D4YXI4</accession>
<dbReference type="Proteomes" id="UP001055712">
    <property type="component" value="Unassembled WGS sequence"/>
</dbReference>
<name>A0A9D4YXI4_CHLVU</name>
<reference evidence="1" key="1">
    <citation type="journal article" date="2019" name="Plant J.">
        <title>Chlorella vulgaris genome assembly and annotation reveals the molecular basis for metabolic acclimation to high light conditions.</title>
        <authorList>
            <person name="Cecchin M."/>
            <person name="Marcolungo L."/>
            <person name="Rossato M."/>
            <person name="Girolomoni L."/>
            <person name="Cosentino E."/>
            <person name="Cuine S."/>
            <person name="Li-Beisson Y."/>
            <person name="Delledonne M."/>
            <person name="Ballottari M."/>
        </authorList>
    </citation>
    <scope>NUCLEOTIDE SEQUENCE</scope>
    <source>
        <strain evidence="1">211/11P</strain>
    </source>
</reference>
<organism evidence="1 2">
    <name type="scientific">Chlorella vulgaris</name>
    <name type="common">Green alga</name>
    <dbReference type="NCBI Taxonomy" id="3077"/>
    <lineage>
        <taxon>Eukaryota</taxon>
        <taxon>Viridiplantae</taxon>
        <taxon>Chlorophyta</taxon>
        <taxon>core chlorophytes</taxon>
        <taxon>Trebouxiophyceae</taxon>
        <taxon>Chlorellales</taxon>
        <taxon>Chlorellaceae</taxon>
        <taxon>Chlorella clade</taxon>
        <taxon>Chlorella</taxon>
    </lineage>
</organism>
<dbReference type="AlphaFoldDB" id="A0A9D4YXI4"/>
<protein>
    <submittedName>
        <fullName evidence="1">Uncharacterized protein</fullName>
    </submittedName>
</protein>
<proteinExistence type="predicted"/>
<gene>
    <name evidence="1" type="ORF">D9Q98_003824</name>
</gene>
<comment type="caution">
    <text evidence="1">The sequence shown here is derived from an EMBL/GenBank/DDBJ whole genome shotgun (WGS) entry which is preliminary data.</text>
</comment>
<sequence>MGCTASKPLHFRAEYAWADATQNHGSTIQQGCFPYNQVIAPKGFYNFSTTLSKNPDAVDAFQIRLRRPDGREICPGANPAACLKPVTNQLCQTRSYPSDYNVIRHHPGTVGTIPGSSLINCTWNDLMPYDLTAVPGTGSMQFEIMTHLHIFKDGQSPKKPSSAKRFYAQMLPTLPVMTNQPLKPCDGPRAGDGKYCDYSSPDAHTLNVKGWNEKTQFTQVEFAPYFLIPVGGIWRTLMSASRMVEPPPPKYPYPGYPDFAGSYTDVPAVKYVQTAGSVDYKLNAYLPGRTSNWIKLQFDLSFLSTQTIATSAEVHIYVSNVNLDTATLAKGVVDVYDGSRTLSRKGHTLPCVPPFCTTARKLGTGSFNGVAMGKIRGSYMKLTVDPSYLRNFVGKPNLMPLVLVMPQQPGRTKVTGDGVQFRAKSTATAPMLVIKGSC</sequence>
<evidence type="ECO:0000313" key="2">
    <source>
        <dbReference type="Proteomes" id="UP001055712"/>
    </source>
</evidence>
<evidence type="ECO:0000313" key="1">
    <source>
        <dbReference type="EMBL" id="KAI3432264.1"/>
    </source>
</evidence>
<dbReference type="OrthoDB" id="520750at2759"/>
<dbReference type="EMBL" id="SIDB01000005">
    <property type="protein sequence ID" value="KAI3432264.1"/>
    <property type="molecule type" value="Genomic_DNA"/>
</dbReference>
<reference evidence="1" key="2">
    <citation type="submission" date="2020-11" db="EMBL/GenBank/DDBJ databases">
        <authorList>
            <person name="Cecchin M."/>
            <person name="Marcolungo L."/>
            <person name="Rossato M."/>
            <person name="Girolomoni L."/>
            <person name="Cosentino E."/>
            <person name="Cuine S."/>
            <person name="Li-Beisson Y."/>
            <person name="Delledonne M."/>
            <person name="Ballottari M."/>
        </authorList>
    </citation>
    <scope>NUCLEOTIDE SEQUENCE</scope>
    <source>
        <strain evidence="1">211/11P</strain>
        <tissue evidence="1">Whole cell</tissue>
    </source>
</reference>